<evidence type="ECO:0000313" key="2">
    <source>
        <dbReference type="EMBL" id="KAI0528730.1"/>
    </source>
</evidence>
<accession>A0A8T3C4H5</accession>
<organism evidence="2 3">
    <name type="scientific">Dendrobium nobile</name>
    <name type="common">Orchid</name>
    <dbReference type="NCBI Taxonomy" id="94219"/>
    <lineage>
        <taxon>Eukaryota</taxon>
        <taxon>Viridiplantae</taxon>
        <taxon>Streptophyta</taxon>
        <taxon>Embryophyta</taxon>
        <taxon>Tracheophyta</taxon>
        <taxon>Spermatophyta</taxon>
        <taxon>Magnoliopsida</taxon>
        <taxon>Liliopsida</taxon>
        <taxon>Asparagales</taxon>
        <taxon>Orchidaceae</taxon>
        <taxon>Epidendroideae</taxon>
        <taxon>Malaxideae</taxon>
        <taxon>Dendrobiinae</taxon>
        <taxon>Dendrobium</taxon>
    </lineage>
</organism>
<feature type="transmembrane region" description="Helical" evidence="1">
    <location>
        <begin position="89"/>
        <end position="108"/>
    </location>
</feature>
<evidence type="ECO:0000256" key="1">
    <source>
        <dbReference type="SAM" id="Phobius"/>
    </source>
</evidence>
<dbReference type="AlphaFoldDB" id="A0A8T3C4H5"/>
<protein>
    <submittedName>
        <fullName evidence="2">Uncharacterized protein</fullName>
    </submittedName>
</protein>
<keyword evidence="1" id="KW-0812">Transmembrane</keyword>
<gene>
    <name evidence="2" type="ORF">KFK09_001272</name>
</gene>
<keyword evidence="1" id="KW-0472">Membrane</keyword>
<reference evidence="2" key="1">
    <citation type="journal article" date="2022" name="Front. Genet.">
        <title>Chromosome-Scale Assembly of the Dendrobium nobile Genome Provides Insights Into the Molecular Mechanism of the Biosynthesis of the Medicinal Active Ingredient of Dendrobium.</title>
        <authorList>
            <person name="Xu Q."/>
            <person name="Niu S.-C."/>
            <person name="Li K.-L."/>
            <person name="Zheng P.-J."/>
            <person name="Zhang X.-J."/>
            <person name="Jia Y."/>
            <person name="Liu Y."/>
            <person name="Niu Y.-X."/>
            <person name="Yu L.-H."/>
            <person name="Chen D.-F."/>
            <person name="Zhang G.-Q."/>
        </authorList>
    </citation>
    <scope>NUCLEOTIDE SEQUENCE</scope>
    <source>
        <tissue evidence="2">Leaf</tissue>
    </source>
</reference>
<keyword evidence="1" id="KW-1133">Transmembrane helix</keyword>
<dbReference type="Proteomes" id="UP000829196">
    <property type="component" value="Unassembled WGS sequence"/>
</dbReference>
<feature type="transmembrane region" description="Helical" evidence="1">
    <location>
        <begin position="6"/>
        <end position="27"/>
    </location>
</feature>
<name>A0A8T3C4H5_DENNO</name>
<comment type="caution">
    <text evidence="2">The sequence shown here is derived from an EMBL/GenBank/DDBJ whole genome shotgun (WGS) entry which is preliminary data.</text>
</comment>
<keyword evidence="3" id="KW-1185">Reference proteome</keyword>
<sequence>MLFSFFLGISSAIYRAITPIILVYLAWMIKVLSRSISSLTVSLFFLYSDFITFTLRLLVYWWQEVWPEIIHHTKHDSTTILCKMLEEEFIYLCNLILYHPLMLIPFYGHKYHMHELPLFLGVLRSEVLMDNDCA</sequence>
<dbReference type="EMBL" id="JAGYWB010000002">
    <property type="protein sequence ID" value="KAI0528730.1"/>
    <property type="molecule type" value="Genomic_DNA"/>
</dbReference>
<evidence type="ECO:0000313" key="3">
    <source>
        <dbReference type="Proteomes" id="UP000829196"/>
    </source>
</evidence>
<proteinExistence type="predicted"/>
<feature type="transmembrane region" description="Helical" evidence="1">
    <location>
        <begin position="39"/>
        <end position="62"/>
    </location>
</feature>